<gene>
    <name evidence="4" type="ORF">CSSPJE1EN1_LOCUS29627</name>
</gene>
<dbReference type="Gene3D" id="1.10.8.430">
    <property type="entry name" value="Helical domain of apoptotic protease-activating factors"/>
    <property type="match status" value="1"/>
</dbReference>
<dbReference type="PANTHER" id="PTHR11017">
    <property type="entry name" value="LEUCINE-RICH REPEAT-CONTAINING PROTEIN"/>
    <property type="match status" value="1"/>
</dbReference>
<accession>A0ABP0VIR4</accession>
<keyword evidence="5" id="KW-1185">Reference proteome</keyword>
<proteinExistence type="predicted"/>
<evidence type="ECO:0000313" key="5">
    <source>
        <dbReference type="Proteomes" id="UP001497444"/>
    </source>
</evidence>
<dbReference type="SUPFAM" id="SSF52540">
    <property type="entry name" value="P-loop containing nucleoside triphosphate hydrolases"/>
    <property type="match status" value="1"/>
</dbReference>
<dbReference type="Pfam" id="PF00931">
    <property type="entry name" value="NB-ARC"/>
    <property type="match status" value="1"/>
</dbReference>
<dbReference type="InterPro" id="IPR003591">
    <property type="entry name" value="Leu-rich_rpt_typical-subtyp"/>
</dbReference>
<feature type="non-terminal residue" evidence="4">
    <location>
        <position position="687"/>
    </location>
</feature>
<feature type="domain" description="NB-ARC" evidence="3">
    <location>
        <begin position="155"/>
        <end position="320"/>
    </location>
</feature>
<dbReference type="SMART" id="SM00369">
    <property type="entry name" value="LRR_TYP"/>
    <property type="match status" value="3"/>
</dbReference>
<dbReference type="InterPro" id="IPR027417">
    <property type="entry name" value="P-loop_NTPase"/>
</dbReference>
<protein>
    <recommendedName>
        <fullName evidence="3">NB-ARC domain-containing protein</fullName>
    </recommendedName>
</protein>
<reference evidence="4" key="1">
    <citation type="submission" date="2024-02" db="EMBL/GenBank/DDBJ databases">
        <authorList>
            <consortium name="ELIXIR-Norway"/>
            <consortium name="Elixir Norway"/>
        </authorList>
    </citation>
    <scope>NUCLEOTIDE SEQUENCE</scope>
</reference>
<organism evidence="4 5">
    <name type="scientific">Sphagnum jensenii</name>
    <dbReference type="NCBI Taxonomy" id="128206"/>
    <lineage>
        <taxon>Eukaryota</taxon>
        <taxon>Viridiplantae</taxon>
        <taxon>Streptophyta</taxon>
        <taxon>Embryophyta</taxon>
        <taxon>Bryophyta</taxon>
        <taxon>Sphagnophytina</taxon>
        <taxon>Sphagnopsida</taxon>
        <taxon>Sphagnales</taxon>
        <taxon>Sphagnaceae</taxon>
        <taxon>Sphagnum</taxon>
    </lineage>
</organism>
<keyword evidence="1" id="KW-0433">Leucine-rich repeat</keyword>
<evidence type="ECO:0000313" key="4">
    <source>
        <dbReference type="EMBL" id="CAK9254249.1"/>
    </source>
</evidence>
<sequence length="687" mass="79219">MANSMMNKCTSIIEKIHQRVLESKEVLNQKQCQHLVMEFKRTLDIIKENLSKLTTHNEIVEPLTYDLHQVVIKVDDMVEACYKLEDDQNQLCKRLENFLQDRHGRWCFFGRGSQSQLKLVHELMARMNRSILEQHDHGPSDGQNSRSIPHELVGIEEIVLNLQERLQVQPTIGIVGMGGIGKTTMAKALYDHIYHNFEAYCFMPNIKANKDNFQLLIDILQDLGYTGKITNIVKGEKVLRHFFCTKKVLIILDDVRCQKQLDDILPIDLDFTNGSRIIMTSRNWIDLRNNVKEEGKFDMPYLDNNNAMELFEKYVANNQSERKEEFGLITSQIVKACGGLPLSLKVLGSYLKKETDLKIWQQALKKFQQAHSLDGRQNDEQLWGILRISFDELAEEQQSMFLDIVCFFCTNNNHSNMMTKATALRIWDDEKCSPELTLSTLVNMSLVQITSDGLFVVHDQLQFDLEFKGQKSICQISPLFDLVELRVLQIMVNPYWNTFSRTPTIFQKTICNFSKLKKLQEFTIPGIFNLEFDDNFGELSMLKAVKLHVTSWKKLPKAFEQLKNLEELYLQQNANLTELPQSLGQFTNLKTINVSNCDLNYLPEGIGQLKNLSMLILDSNKRLVKLPECIEEMKSLTTLDVGGCDLDYLPQGMGRLENLSNLNLSNNKRLVKLPECIEEMKSLTTLH</sequence>
<dbReference type="InterPro" id="IPR044974">
    <property type="entry name" value="Disease_R_plants"/>
</dbReference>
<dbReference type="Proteomes" id="UP001497444">
    <property type="component" value="Unassembled WGS sequence"/>
</dbReference>
<dbReference type="InterPro" id="IPR042197">
    <property type="entry name" value="Apaf_helical"/>
</dbReference>
<evidence type="ECO:0000256" key="2">
    <source>
        <dbReference type="ARBA" id="ARBA00022737"/>
    </source>
</evidence>
<keyword evidence="2" id="KW-0677">Repeat</keyword>
<name>A0ABP0VIR4_9BRYO</name>
<dbReference type="PANTHER" id="PTHR11017:SF385">
    <property type="entry name" value="DISEASE RESISTANCE PROTEIN (TIR-NBS-LRR CLASS)-RELATED"/>
    <property type="match status" value="1"/>
</dbReference>
<dbReference type="SUPFAM" id="SSF52047">
    <property type="entry name" value="RNI-like"/>
    <property type="match status" value="1"/>
</dbReference>
<evidence type="ECO:0000259" key="3">
    <source>
        <dbReference type="Pfam" id="PF00931"/>
    </source>
</evidence>
<dbReference type="Gene3D" id="3.80.10.10">
    <property type="entry name" value="Ribonuclease Inhibitor"/>
    <property type="match status" value="1"/>
</dbReference>
<evidence type="ECO:0000256" key="1">
    <source>
        <dbReference type="ARBA" id="ARBA00022614"/>
    </source>
</evidence>
<dbReference type="Gene3D" id="3.40.50.300">
    <property type="entry name" value="P-loop containing nucleotide triphosphate hydrolases"/>
    <property type="match status" value="1"/>
</dbReference>
<dbReference type="InterPro" id="IPR002182">
    <property type="entry name" value="NB-ARC"/>
</dbReference>
<dbReference type="PRINTS" id="PR00364">
    <property type="entry name" value="DISEASERSIST"/>
</dbReference>
<dbReference type="InterPro" id="IPR032675">
    <property type="entry name" value="LRR_dom_sf"/>
</dbReference>
<dbReference type="EMBL" id="CAXAQS010001000">
    <property type="protein sequence ID" value="CAK9254249.1"/>
    <property type="molecule type" value="Genomic_DNA"/>
</dbReference>
<comment type="caution">
    <text evidence="4">The sequence shown here is derived from an EMBL/GenBank/DDBJ whole genome shotgun (WGS) entry which is preliminary data.</text>
</comment>